<evidence type="ECO:0000313" key="3">
    <source>
        <dbReference type="Proteomes" id="UP000701801"/>
    </source>
</evidence>
<evidence type="ECO:0000313" key="2">
    <source>
        <dbReference type="EMBL" id="CAG8976497.1"/>
    </source>
</evidence>
<feature type="region of interest" description="Disordered" evidence="1">
    <location>
        <begin position="1"/>
        <end position="27"/>
    </location>
</feature>
<gene>
    <name evidence="2" type="ORF">HYALB_00005994</name>
</gene>
<name>A0A9N9LNS3_9HELO</name>
<dbReference type="EMBL" id="CAJVRM010000180">
    <property type="protein sequence ID" value="CAG8976497.1"/>
    <property type="molecule type" value="Genomic_DNA"/>
</dbReference>
<dbReference type="AlphaFoldDB" id="A0A9N9LNS3"/>
<comment type="caution">
    <text evidence="2">The sequence shown here is derived from an EMBL/GenBank/DDBJ whole genome shotgun (WGS) entry which is preliminary data.</text>
</comment>
<organism evidence="2 3">
    <name type="scientific">Hymenoscyphus albidus</name>
    <dbReference type="NCBI Taxonomy" id="595503"/>
    <lineage>
        <taxon>Eukaryota</taxon>
        <taxon>Fungi</taxon>
        <taxon>Dikarya</taxon>
        <taxon>Ascomycota</taxon>
        <taxon>Pezizomycotina</taxon>
        <taxon>Leotiomycetes</taxon>
        <taxon>Helotiales</taxon>
        <taxon>Helotiaceae</taxon>
        <taxon>Hymenoscyphus</taxon>
    </lineage>
</organism>
<reference evidence="2" key="1">
    <citation type="submission" date="2021-07" db="EMBL/GenBank/DDBJ databases">
        <authorList>
            <person name="Durling M."/>
        </authorList>
    </citation>
    <scope>NUCLEOTIDE SEQUENCE</scope>
</reference>
<accession>A0A9N9LNS3</accession>
<evidence type="ECO:0000256" key="1">
    <source>
        <dbReference type="SAM" id="MobiDB-lite"/>
    </source>
</evidence>
<feature type="compositionally biased region" description="Polar residues" evidence="1">
    <location>
        <begin position="10"/>
        <end position="22"/>
    </location>
</feature>
<dbReference type="Proteomes" id="UP000701801">
    <property type="component" value="Unassembled WGS sequence"/>
</dbReference>
<protein>
    <submittedName>
        <fullName evidence="2">Uncharacterized protein</fullName>
    </submittedName>
</protein>
<proteinExistence type="predicted"/>
<keyword evidence="3" id="KW-1185">Reference proteome</keyword>
<sequence>MFNLDAGANLHSTATPSSTQNPEKPAATARHLLESFRIPALAVPHGCVVRFLLSTLNLNRPEEPCSAFRVHAGSESLTDWRTLANTGEQAADLSSSPVPAR</sequence>